<reference evidence="2 3" key="1">
    <citation type="submission" date="2021-06" db="EMBL/GenBank/DDBJ databases">
        <authorList>
            <person name="Palmer J.M."/>
        </authorList>
    </citation>
    <scope>NUCLEOTIDE SEQUENCE [LARGE SCALE GENOMIC DNA]</scope>
    <source>
        <strain evidence="2 3">AS_MEX2019</strain>
        <tissue evidence="2">Muscle</tissue>
    </source>
</reference>
<evidence type="ECO:0000256" key="1">
    <source>
        <dbReference type="SAM" id="MobiDB-lite"/>
    </source>
</evidence>
<gene>
    <name evidence="2" type="ORF">AMECASPLE_011712</name>
</gene>
<feature type="compositionally biased region" description="Polar residues" evidence="1">
    <location>
        <begin position="1"/>
        <end position="23"/>
    </location>
</feature>
<dbReference type="Proteomes" id="UP001469553">
    <property type="component" value="Unassembled WGS sequence"/>
</dbReference>
<name>A0ABV0YBS4_9TELE</name>
<organism evidence="2 3">
    <name type="scientific">Ameca splendens</name>
    <dbReference type="NCBI Taxonomy" id="208324"/>
    <lineage>
        <taxon>Eukaryota</taxon>
        <taxon>Metazoa</taxon>
        <taxon>Chordata</taxon>
        <taxon>Craniata</taxon>
        <taxon>Vertebrata</taxon>
        <taxon>Euteleostomi</taxon>
        <taxon>Actinopterygii</taxon>
        <taxon>Neopterygii</taxon>
        <taxon>Teleostei</taxon>
        <taxon>Neoteleostei</taxon>
        <taxon>Acanthomorphata</taxon>
        <taxon>Ovalentaria</taxon>
        <taxon>Atherinomorphae</taxon>
        <taxon>Cyprinodontiformes</taxon>
        <taxon>Goodeidae</taxon>
        <taxon>Ameca</taxon>
    </lineage>
</organism>
<evidence type="ECO:0000313" key="2">
    <source>
        <dbReference type="EMBL" id="MEQ2291264.1"/>
    </source>
</evidence>
<keyword evidence="3" id="KW-1185">Reference proteome</keyword>
<dbReference type="EMBL" id="JAHRIP010028928">
    <property type="protein sequence ID" value="MEQ2291264.1"/>
    <property type="molecule type" value="Genomic_DNA"/>
</dbReference>
<sequence>MCSVVSGQNKPSSSHCSGELSSPQQPPGDEDYGSLRYAATLSLHGRRSRGGETSKKVCNFSMSDPLFLFFCLTLYCCPFISHNPSSTSLCGVLKKIDKKN</sequence>
<proteinExistence type="predicted"/>
<evidence type="ECO:0000313" key="3">
    <source>
        <dbReference type="Proteomes" id="UP001469553"/>
    </source>
</evidence>
<protein>
    <submittedName>
        <fullName evidence="2">Uncharacterized protein</fullName>
    </submittedName>
</protein>
<feature type="region of interest" description="Disordered" evidence="1">
    <location>
        <begin position="1"/>
        <end position="33"/>
    </location>
</feature>
<accession>A0ABV0YBS4</accession>
<comment type="caution">
    <text evidence="2">The sequence shown here is derived from an EMBL/GenBank/DDBJ whole genome shotgun (WGS) entry which is preliminary data.</text>
</comment>